<evidence type="ECO:0000313" key="3">
    <source>
        <dbReference type="Proteomes" id="UP000596742"/>
    </source>
</evidence>
<feature type="compositionally biased region" description="Basic and acidic residues" evidence="1">
    <location>
        <begin position="21"/>
        <end position="36"/>
    </location>
</feature>
<protein>
    <submittedName>
        <fullName evidence="2">Uncharacterized protein</fullName>
    </submittedName>
</protein>
<proteinExistence type="predicted"/>
<evidence type="ECO:0000313" key="2">
    <source>
        <dbReference type="EMBL" id="VDI26135.1"/>
    </source>
</evidence>
<feature type="region of interest" description="Disordered" evidence="1">
    <location>
        <begin position="16"/>
        <end position="36"/>
    </location>
</feature>
<organism evidence="2 3">
    <name type="scientific">Mytilus galloprovincialis</name>
    <name type="common">Mediterranean mussel</name>
    <dbReference type="NCBI Taxonomy" id="29158"/>
    <lineage>
        <taxon>Eukaryota</taxon>
        <taxon>Metazoa</taxon>
        <taxon>Spiralia</taxon>
        <taxon>Lophotrochozoa</taxon>
        <taxon>Mollusca</taxon>
        <taxon>Bivalvia</taxon>
        <taxon>Autobranchia</taxon>
        <taxon>Pteriomorphia</taxon>
        <taxon>Mytilida</taxon>
        <taxon>Mytiloidea</taxon>
        <taxon>Mytilidae</taxon>
        <taxon>Mytilinae</taxon>
        <taxon>Mytilus</taxon>
    </lineage>
</organism>
<comment type="caution">
    <text evidence="2">The sequence shown here is derived from an EMBL/GenBank/DDBJ whole genome shotgun (WGS) entry which is preliminary data.</text>
</comment>
<dbReference type="AlphaFoldDB" id="A0A8B6DY42"/>
<dbReference type="OrthoDB" id="6242193at2759"/>
<name>A0A8B6DY42_MYTGA</name>
<sequence>MGQVYQVVKQLCNKKTNRSMPIKDKQNNTLSSEKEQKERWKEHFQEVLNRKEPENTVSIDITETPLELDI</sequence>
<gene>
    <name evidence="2" type="ORF">MGAL_10B031537</name>
</gene>
<dbReference type="Proteomes" id="UP000596742">
    <property type="component" value="Unassembled WGS sequence"/>
</dbReference>
<evidence type="ECO:0000256" key="1">
    <source>
        <dbReference type="SAM" id="MobiDB-lite"/>
    </source>
</evidence>
<dbReference type="EMBL" id="UYJE01004218">
    <property type="protein sequence ID" value="VDI26135.1"/>
    <property type="molecule type" value="Genomic_DNA"/>
</dbReference>
<reference evidence="2" key="1">
    <citation type="submission" date="2018-11" db="EMBL/GenBank/DDBJ databases">
        <authorList>
            <person name="Alioto T."/>
            <person name="Alioto T."/>
        </authorList>
    </citation>
    <scope>NUCLEOTIDE SEQUENCE</scope>
</reference>
<keyword evidence="3" id="KW-1185">Reference proteome</keyword>
<accession>A0A8B6DY42</accession>